<feature type="region of interest" description="Disordered" evidence="11">
    <location>
        <begin position="21"/>
        <end position="70"/>
    </location>
</feature>
<dbReference type="InterPro" id="IPR016132">
    <property type="entry name" value="Phyto_chromo_attachment"/>
</dbReference>
<dbReference type="PROSITE" id="PS50046">
    <property type="entry name" value="PHYTOCHROME_2"/>
    <property type="match status" value="1"/>
</dbReference>
<keyword evidence="14" id="KW-1185">Reference proteome</keyword>
<dbReference type="GO" id="GO:0005524">
    <property type="term" value="F:ATP binding"/>
    <property type="evidence" value="ECO:0007669"/>
    <property type="project" value="UniProtKB-KW"/>
</dbReference>
<dbReference type="Pfam" id="PF01590">
    <property type="entry name" value="GAF"/>
    <property type="match status" value="1"/>
</dbReference>
<keyword evidence="8" id="KW-0157">Chromophore</keyword>
<sequence>MERVFPIRCFVFEDSIRNQNKGHQATFREKSSSPLIPSDSTETLKPSQSAVPEERPNYPESQSAATSPGFPYLQTQKENVQPEIQLPKTSEDEQVEVCILGTIQSYGMLVALKEESNGIFEALAVSENSHALCRYSPEDIFALASFCSIFPEEKRPAFAHQARIIRSQFLLAPKSTEPKVFPIPFMDPLGGLIPCWCAIHCAGIDQSVLICEFEPLIYPRITMMTPLSDIESPLENQEDDPMDAAEIQGTTLRSLHLSSGIDDLFNGGGRATEILSIISQIQQRFSAAIVVQDLLNILVGVMQELTKFDRCMVYQFDDSFNAMVVAERVHPRLGREIYNGLQFPAADMLKQAGDDYGINSIPMLFDRQQRPVRLLGRTVTDLMTPLDLTYAYLRTMAPVHINYLEDMGVRSTMTVSLRQQGEPWGLICCHSYGLATTRIPFPIRTLCYWVSQCASNCLDRLLDVPLVQARKLQNPLHVDKTPDAFISASSDELLRLFQADSGFLVVKGEAKTIGRLASYQEAITLLRYVFLRKFKHIYATQSITTDFTDLSYEPTFKHIAGLLFIPLSANPTDFVLFFRKDQHKEVHWAGSPSVSLSGSRTSKSAFRKWTERVHGTCIGWTRDQRKHHVVQVTP</sequence>
<dbReference type="STRING" id="569365.A0A0D2AUH6"/>
<evidence type="ECO:0000256" key="9">
    <source>
        <dbReference type="ARBA" id="ARBA00023012"/>
    </source>
</evidence>
<evidence type="ECO:0000313" key="14">
    <source>
        <dbReference type="Proteomes" id="UP000054466"/>
    </source>
</evidence>
<dbReference type="PANTHER" id="PTHR43065:SF10">
    <property type="entry name" value="PEROXIDE STRESS-ACTIVATED HISTIDINE KINASE MAK3"/>
    <property type="match status" value="1"/>
</dbReference>
<evidence type="ECO:0000256" key="2">
    <source>
        <dbReference type="ARBA" id="ARBA00022553"/>
    </source>
</evidence>
<keyword evidence="7" id="KW-0067">ATP-binding</keyword>
<keyword evidence="5" id="KW-0547">Nucleotide-binding</keyword>
<dbReference type="AlphaFoldDB" id="A0A0D2AUH6"/>
<keyword evidence="6" id="KW-0418">Kinase</keyword>
<accession>A0A0D2AUH6</accession>
<dbReference type="GO" id="GO:0000160">
    <property type="term" value="P:phosphorelay signal transduction system"/>
    <property type="evidence" value="ECO:0007669"/>
    <property type="project" value="UniProtKB-KW"/>
</dbReference>
<dbReference type="InterPro" id="IPR001294">
    <property type="entry name" value="Phytochrome"/>
</dbReference>
<feature type="domain" description="Phytochrome chromophore attachment site" evidence="12">
    <location>
        <begin position="290"/>
        <end position="452"/>
    </location>
</feature>
<keyword evidence="2" id="KW-0597">Phosphoprotein</keyword>
<dbReference type="SUPFAM" id="SSF55781">
    <property type="entry name" value="GAF domain-like"/>
    <property type="match status" value="2"/>
</dbReference>
<evidence type="ECO:0000256" key="4">
    <source>
        <dbReference type="ARBA" id="ARBA00022679"/>
    </source>
</evidence>
<dbReference type="InterPro" id="IPR043150">
    <property type="entry name" value="Phytochrome_PHY_sf"/>
</dbReference>
<dbReference type="InterPro" id="IPR003018">
    <property type="entry name" value="GAF"/>
</dbReference>
<dbReference type="SUPFAM" id="SSF55785">
    <property type="entry name" value="PYP-like sensor domain (PAS domain)"/>
    <property type="match status" value="1"/>
</dbReference>
<dbReference type="RefSeq" id="XP_016249103.1">
    <property type="nucleotide sequence ID" value="XM_016391584.1"/>
</dbReference>
<evidence type="ECO:0000256" key="11">
    <source>
        <dbReference type="SAM" id="MobiDB-lite"/>
    </source>
</evidence>
<feature type="compositionally biased region" description="Polar residues" evidence="11">
    <location>
        <begin position="32"/>
        <end position="50"/>
    </location>
</feature>
<dbReference type="InterPro" id="IPR029016">
    <property type="entry name" value="GAF-like_dom_sf"/>
</dbReference>
<keyword evidence="4" id="KW-0808">Transferase</keyword>
<dbReference type="VEuPathDB" id="FungiDB:PV07_04742"/>
<dbReference type="GO" id="GO:0006355">
    <property type="term" value="P:regulation of DNA-templated transcription"/>
    <property type="evidence" value="ECO:0007669"/>
    <property type="project" value="InterPro"/>
</dbReference>
<evidence type="ECO:0000256" key="7">
    <source>
        <dbReference type="ARBA" id="ARBA00022840"/>
    </source>
</evidence>
<dbReference type="Gene3D" id="3.30.450.40">
    <property type="match status" value="1"/>
</dbReference>
<dbReference type="GO" id="GO:0009584">
    <property type="term" value="P:detection of visible light"/>
    <property type="evidence" value="ECO:0007669"/>
    <property type="project" value="InterPro"/>
</dbReference>
<keyword evidence="10" id="KW-0675">Receptor</keyword>
<dbReference type="HOGENOM" id="CLU_431467_0_0_1"/>
<reference evidence="13 14" key="1">
    <citation type="submission" date="2015-01" db="EMBL/GenBank/DDBJ databases">
        <title>The Genome Sequence of Cladophialophora immunda CBS83496.</title>
        <authorList>
            <consortium name="The Broad Institute Genomics Platform"/>
            <person name="Cuomo C."/>
            <person name="de Hoog S."/>
            <person name="Gorbushina A."/>
            <person name="Stielow B."/>
            <person name="Teixiera M."/>
            <person name="Abouelleil A."/>
            <person name="Chapman S.B."/>
            <person name="Priest M."/>
            <person name="Young S.K."/>
            <person name="Wortman J."/>
            <person name="Nusbaum C."/>
            <person name="Birren B."/>
        </authorList>
    </citation>
    <scope>NUCLEOTIDE SEQUENCE [LARGE SCALE GENOMIC DNA]</scope>
    <source>
        <strain evidence="13 14">CBS 83496</strain>
    </source>
</reference>
<dbReference type="PRINTS" id="PR01033">
    <property type="entry name" value="PHYTOCHROME"/>
</dbReference>
<evidence type="ECO:0000259" key="12">
    <source>
        <dbReference type="PROSITE" id="PS50046"/>
    </source>
</evidence>
<gene>
    <name evidence="13" type="ORF">PV07_04742</name>
</gene>
<dbReference type="GO" id="GO:0016301">
    <property type="term" value="F:kinase activity"/>
    <property type="evidence" value="ECO:0007669"/>
    <property type="project" value="UniProtKB-KW"/>
</dbReference>
<dbReference type="Gene3D" id="3.30.450.270">
    <property type="match status" value="1"/>
</dbReference>
<organism evidence="13 14">
    <name type="scientific">Cladophialophora immunda</name>
    <dbReference type="NCBI Taxonomy" id="569365"/>
    <lineage>
        <taxon>Eukaryota</taxon>
        <taxon>Fungi</taxon>
        <taxon>Dikarya</taxon>
        <taxon>Ascomycota</taxon>
        <taxon>Pezizomycotina</taxon>
        <taxon>Eurotiomycetes</taxon>
        <taxon>Chaetothyriomycetidae</taxon>
        <taxon>Chaetothyriales</taxon>
        <taxon>Herpotrichiellaceae</taxon>
        <taxon>Cladophialophora</taxon>
    </lineage>
</organism>
<keyword evidence="3" id="KW-0716">Sensory transduction</keyword>
<evidence type="ECO:0000256" key="8">
    <source>
        <dbReference type="ARBA" id="ARBA00022991"/>
    </source>
</evidence>
<dbReference type="GO" id="GO:0009881">
    <property type="term" value="F:photoreceptor activity"/>
    <property type="evidence" value="ECO:0007669"/>
    <property type="project" value="UniProtKB-KW"/>
</dbReference>
<evidence type="ECO:0000256" key="6">
    <source>
        <dbReference type="ARBA" id="ARBA00022777"/>
    </source>
</evidence>
<dbReference type="Pfam" id="PF00360">
    <property type="entry name" value="PHY"/>
    <property type="match status" value="1"/>
</dbReference>
<dbReference type="EMBL" id="KN847042">
    <property type="protein sequence ID" value="KIW28887.1"/>
    <property type="molecule type" value="Genomic_DNA"/>
</dbReference>
<dbReference type="Gene3D" id="3.30.450.20">
    <property type="entry name" value="PAS domain"/>
    <property type="match status" value="1"/>
</dbReference>
<protein>
    <recommendedName>
        <fullName evidence="12">Phytochrome chromophore attachment site domain-containing protein</fullName>
    </recommendedName>
</protein>
<dbReference type="GeneID" id="27343936"/>
<dbReference type="OrthoDB" id="2015534at2759"/>
<evidence type="ECO:0000256" key="3">
    <source>
        <dbReference type="ARBA" id="ARBA00022606"/>
    </source>
</evidence>
<evidence type="ECO:0000313" key="13">
    <source>
        <dbReference type="EMBL" id="KIW28887.1"/>
    </source>
</evidence>
<dbReference type="InterPro" id="IPR035965">
    <property type="entry name" value="PAS-like_dom_sf"/>
</dbReference>
<name>A0A0D2AUH6_9EURO</name>
<keyword evidence="9" id="KW-0902">Two-component regulatory system</keyword>
<dbReference type="PANTHER" id="PTHR43065">
    <property type="entry name" value="SENSOR HISTIDINE KINASE"/>
    <property type="match status" value="1"/>
</dbReference>
<evidence type="ECO:0000256" key="10">
    <source>
        <dbReference type="ARBA" id="ARBA00023170"/>
    </source>
</evidence>
<keyword evidence="1" id="KW-0600">Photoreceptor protein</keyword>
<evidence type="ECO:0000256" key="5">
    <source>
        <dbReference type="ARBA" id="ARBA00022741"/>
    </source>
</evidence>
<dbReference type="InterPro" id="IPR013515">
    <property type="entry name" value="Phytochrome_cen-reg"/>
</dbReference>
<evidence type="ECO:0000256" key="1">
    <source>
        <dbReference type="ARBA" id="ARBA00022543"/>
    </source>
</evidence>
<dbReference type="Proteomes" id="UP000054466">
    <property type="component" value="Unassembled WGS sequence"/>
</dbReference>
<proteinExistence type="predicted"/>